<sequence length="233" mass="26818">MDFIQPSSSNQGAHLLSSQIGSNKLKSRLRQANRLLKKQGLSEKLKKATEAQIETLQAALRKKSSKEQERANAIRYHRVKFFDRKKINRRLQQVIRQLQDIAESGEDNTKDARKQKKRLDRELQQLRIDLHYVNAYPKHLKYVSLYPNGTYAIPQTLPPQLPSVIPSTKEPDALRNYVRAYISEAMQNGILNSQPELFKEPQLDEDGPPTDDEATLRRAHQKEDLAADDFFAS</sequence>
<evidence type="ECO:0000313" key="10">
    <source>
        <dbReference type="EMBL" id="KAG0149020.1"/>
    </source>
</evidence>
<comment type="caution">
    <text evidence="10">The sequence shown here is derived from an EMBL/GenBank/DDBJ whole genome shotgun (WGS) entry which is preliminary data.</text>
</comment>
<evidence type="ECO:0000256" key="1">
    <source>
        <dbReference type="ARBA" id="ARBA00004604"/>
    </source>
</evidence>
<evidence type="ECO:0000256" key="3">
    <source>
        <dbReference type="ARBA" id="ARBA00018689"/>
    </source>
</evidence>
<dbReference type="Proteomes" id="UP000886653">
    <property type="component" value="Unassembled WGS sequence"/>
</dbReference>
<evidence type="ECO:0000313" key="11">
    <source>
        <dbReference type="Proteomes" id="UP000886653"/>
    </source>
</evidence>
<evidence type="ECO:0000256" key="4">
    <source>
        <dbReference type="ARBA" id="ARBA00019827"/>
    </source>
</evidence>
<dbReference type="EMBL" id="MU167231">
    <property type="protein sequence ID" value="KAG0149020.1"/>
    <property type="molecule type" value="Genomic_DNA"/>
</dbReference>
<dbReference type="AlphaFoldDB" id="A0A9P6TES1"/>
<feature type="coiled-coil region" evidence="8">
    <location>
        <begin position="46"/>
        <end position="129"/>
    </location>
</feature>
<keyword evidence="7" id="KW-0539">Nucleus</keyword>
<dbReference type="InterPro" id="IPR019310">
    <property type="entry name" value="Efg1"/>
</dbReference>
<evidence type="ECO:0000256" key="7">
    <source>
        <dbReference type="ARBA" id="ARBA00023242"/>
    </source>
</evidence>
<keyword evidence="11" id="KW-1185">Reference proteome</keyword>
<dbReference type="InterPro" id="IPR050786">
    <property type="entry name" value="EFG1_rRNA-proc"/>
</dbReference>
<dbReference type="GO" id="GO:0005730">
    <property type="term" value="C:nucleolus"/>
    <property type="evidence" value="ECO:0007669"/>
    <property type="project" value="UniProtKB-SubCell"/>
</dbReference>
<keyword evidence="5" id="KW-0698">rRNA processing</keyword>
<dbReference type="Pfam" id="PF10153">
    <property type="entry name" value="Efg1"/>
    <property type="match status" value="1"/>
</dbReference>
<evidence type="ECO:0000256" key="6">
    <source>
        <dbReference type="ARBA" id="ARBA00023054"/>
    </source>
</evidence>
<gene>
    <name evidence="10" type="ORF">CROQUDRAFT_669505</name>
</gene>
<feature type="compositionally biased region" description="Acidic residues" evidence="9">
    <location>
        <begin position="203"/>
        <end position="213"/>
    </location>
</feature>
<evidence type="ECO:0000256" key="2">
    <source>
        <dbReference type="ARBA" id="ARBA00006916"/>
    </source>
</evidence>
<protein>
    <recommendedName>
        <fullName evidence="3">rRNA-processing protein EFG1</fullName>
    </recommendedName>
    <alternativeName>
        <fullName evidence="4">rRNA-processing protein efg1</fullName>
    </alternativeName>
</protein>
<reference evidence="10" key="1">
    <citation type="submission" date="2013-11" db="EMBL/GenBank/DDBJ databases">
        <title>Genome sequence of the fusiform rust pathogen reveals effectors for host alternation and coevolution with pine.</title>
        <authorList>
            <consortium name="DOE Joint Genome Institute"/>
            <person name="Smith K."/>
            <person name="Pendleton A."/>
            <person name="Kubisiak T."/>
            <person name="Anderson C."/>
            <person name="Salamov A."/>
            <person name="Aerts A."/>
            <person name="Riley R."/>
            <person name="Clum A."/>
            <person name="Lindquist E."/>
            <person name="Ence D."/>
            <person name="Campbell M."/>
            <person name="Kronenberg Z."/>
            <person name="Feau N."/>
            <person name="Dhillon B."/>
            <person name="Hamelin R."/>
            <person name="Burleigh J."/>
            <person name="Smith J."/>
            <person name="Yandell M."/>
            <person name="Nelson C."/>
            <person name="Grigoriev I."/>
            <person name="Davis J."/>
        </authorList>
    </citation>
    <scope>NUCLEOTIDE SEQUENCE</scope>
    <source>
        <strain evidence="10">G11</strain>
    </source>
</reference>
<comment type="similarity">
    <text evidence="2">Belongs to the EFG1 family.</text>
</comment>
<dbReference type="PANTHER" id="PTHR33911:SF1">
    <property type="entry name" value="RRNA-PROCESSING PROTEIN EFG1"/>
    <property type="match status" value="1"/>
</dbReference>
<accession>A0A9P6TES1</accession>
<keyword evidence="6 8" id="KW-0175">Coiled coil</keyword>
<dbReference type="OrthoDB" id="47732at2759"/>
<comment type="subcellular location">
    <subcellularLocation>
        <location evidence="1">Nucleus</location>
        <location evidence="1">Nucleolus</location>
    </subcellularLocation>
</comment>
<dbReference type="GO" id="GO:0030688">
    <property type="term" value="C:preribosome, small subunit precursor"/>
    <property type="evidence" value="ECO:0007669"/>
    <property type="project" value="TreeGrafter"/>
</dbReference>
<dbReference type="GO" id="GO:0000462">
    <property type="term" value="P:maturation of SSU-rRNA from tricistronic rRNA transcript (SSU-rRNA, 5.8S rRNA, LSU-rRNA)"/>
    <property type="evidence" value="ECO:0007669"/>
    <property type="project" value="TreeGrafter"/>
</dbReference>
<organism evidence="10 11">
    <name type="scientific">Cronartium quercuum f. sp. fusiforme G11</name>
    <dbReference type="NCBI Taxonomy" id="708437"/>
    <lineage>
        <taxon>Eukaryota</taxon>
        <taxon>Fungi</taxon>
        <taxon>Dikarya</taxon>
        <taxon>Basidiomycota</taxon>
        <taxon>Pucciniomycotina</taxon>
        <taxon>Pucciniomycetes</taxon>
        <taxon>Pucciniales</taxon>
        <taxon>Coleosporiaceae</taxon>
        <taxon>Cronartium</taxon>
    </lineage>
</organism>
<evidence type="ECO:0000256" key="9">
    <source>
        <dbReference type="SAM" id="MobiDB-lite"/>
    </source>
</evidence>
<dbReference type="PANTHER" id="PTHR33911">
    <property type="entry name" value="RRNA-PROCESSING PROTEIN EFG1"/>
    <property type="match status" value="1"/>
</dbReference>
<proteinExistence type="inferred from homology"/>
<evidence type="ECO:0000256" key="8">
    <source>
        <dbReference type="SAM" id="Coils"/>
    </source>
</evidence>
<name>A0A9P6TES1_9BASI</name>
<feature type="region of interest" description="Disordered" evidence="9">
    <location>
        <begin position="197"/>
        <end position="233"/>
    </location>
</feature>
<evidence type="ECO:0000256" key="5">
    <source>
        <dbReference type="ARBA" id="ARBA00022552"/>
    </source>
</evidence>